<dbReference type="PaxDb" id="3880-AES75891"/>
<reference evidence="1 3" key="2">
    <citation type="journal article" date="2014" name="BMC Genomics">
        <title>An improved genome release (version Mt4.0) for the model legume Medicago truncatula.</title>
        <authorList>
            <person name="Tang H."/>
            <person name="Krishnakumar V."/>
            <person name="Bidwell S."/>
            <person name="Rosen B."/>
            <person name="Chan A."/>
            <person name="Zhou S."/>
            <person name="Gentzbittel L."/>
            <person name="Childs K.L."/>
            <person name="Yandell M."/>
            <person name="Gundlach H."/>
            <person name="Mayer K.F."/>
            <person name="Schwartz D.C."/>
            <person name="Town C.D."/>
        </authorList>
    </citation>
    <scope>GENOME REANNOTATION</scope>
    <source>
        <strain evidence="2 3">cv. Jemalong A17</strain>
    </source>
</reference>
<evidence type="ECO:0000313" key="2">
    <source>
        <dbReference type="EnsemblPlants" id="AES75891"/>
    </source>
</evidence>
<reference evidence="1 3" key="1">
    <citation type="journal article" date="2011" name="Nature">
        <title>The Medicago genome provides insight into the evolution of rhizobial symbioses.</title>
        <authorList>
            <person name="Young N.D."/>
            <person name="Debelle F."/>
            <person name="Oldroyd G.E."/>
            <person name="Geurts R."/>
            <person name="Cannon S.B."/>
            <person name="Udvardi M.K."/>
            <person name="Benedito V.A."/>
            <person name="Mayer K.F."/>
            <person name="Gouzy J."/>
            <person name="Schoof H."/>
            <person name="Van de Peer Y."/>
            <person name="Proost S."/>
            <person name="Cook D.R."/>
            <person name="Meyers B.C."/>
            <person name="Spannagl M."/>
            <person name="Cheung F."/>
            <person name="De Mita S."/>
            <person name="Krishnakumar V."/>
            <person name="Gundlach H."/>
            <person name="Zhou S."/>
            <person name="Mudge J."/>
            <person name="Bharti A.K."/>
            <person name="Murray J.D."/>
            <person name="Naoumkina M.A."/>
            <person name="Rosen B."/>
            <person name="Silverstein K.A."/>
            <person name="Tang H."/>
            <person name="Rombauts S."/>
            <person name="Zhao P.X."/>
            <person name="Zhou P."/>
            <person name="Barbe V."/>
            <person name="Bardou P."/>
            <person name="Bechner M."/>
            <person name="Bellec A."/>
            <person name="Berger A."/>
            <person name="Berges H."/>
            <person name="Bidwell S."/>
            <person name="Bisseling T."/>
            <person name="Choisne N."/>
            <person name="Couloux A."/>
            <person name="Denny R."/>
            <person name="Deshpande S."/>
            <person name="Dai X."/>
            <person name="Doyle J.J."/>
            <person name="Dudez A.M."/>
            <person name="Farmer A.D."/>
            <person name="Fouteau S."/>
            <person name="Franken C."/>
            <person name="Gibelin C."/>
            <person name="Gish J."/>
            <person name="Goldstein S."/>
            <person name="Gonzalez A.J."/>
            <person name="Green P.J."/>
            <person name="Hallab A."/>
            <person name="Hartog M."/>
            <person name="Hua A."/>
            <person name="Humphray S.J."/>
            <person name="Jeong D.H."/>
            <person name="Jing Y."/>
            <person name="Jocker A."/>
            <person name="Kenton S.M."/>
            <person name="Kim D.J."/>
            <person name="Klee K."/>
            <person name="Lai H."/>
            <person name="Lang C."/>
            <person name="Lin S."/>
            <person name="Macmil S.L."/>
            <person name="Magdelenat G."/>
            <person name="Matthews L."/>
            <person name="McCorrison J."/>
            <person name="Monaghan E.L."/>
            <person name="Mun J.H."/>
            <person name="Najar F.Z."/>
            <person name="Nicholson C."/>
            <person name="Noirot C."/>
            <person name="O'Bleness M."/>
            <person name="Paule C.R."/>
            <person name="Poulain J."/>
            <person name="Prion F."/>
            <person name="Qin B."/>
            <person name="Qu C."/>
            <person name="Retzel E.F."/>
            <person name="Riddle C."/>
            <person name="Sallet E."/>
            <person name="Samain S."/>
            <person name="Samson N."/>
            <person name="Sanders I."/>
            <person name="Saurat O."/>
            <person name="Scarpelli C."/>
            <person name="Schiex T."/>
            <person name="Segurens B."/>
            <person name="Severin A.J."/>
            <person name="Sherrier D.J."/>
            <person name="Shi R."/>
            <person name="Sims S."/>
            <person name="Singer S.R."/>
            <person name="Sinharoy S."/>
            <person name="Sterck L."/>
            <person name="Viollet A."/>
            <person name="Wang B.B."/>
            <person name="Wang K."/>
            <person name="Wang M."/>
            <person name="Wang X."/>
            <person name="Warfsmann J."/>
            <person name="Weissenbach J."/>
            <person name="White D.D."/>
            <person name="White J.D."/>
            <person name="Wiley G.B."/>
            <person name="Wincker P."/>
            <person name="Xing Y."/>
            <person name="Yang L."/>
            <person name="Yao Z."/>
            <person name="Ying F."/>
            <person name="Zhai J."/>
            <person name="Zhou L."/>
            <person name="Zuber A."/>
            <person name="Denarie J."/>
            <person name="Dixon R.A."/>
            <person name="May G.D."/>
            <person name="Schwartz D.C."/>
            <person name="Rogers J."/>
            <person name="Quetier F."/>
            <person name="Town C.D."/>
            <person name="Roe B.A."/>
        </authorList>
    </citation>
    <scope>NUCLEOTIDE SEQUENCE [LARGE SCALE GENOMIC DNA]</scope>
    <source>
        <strain evidence="1">A17</strain>
        <strain evidence="2 3">cv. Jemalong A17</strain>
    </source>
</reference>
<sequence length="56" mass="6472">MLGYSKPLVLEEVDSLVFEDEANRAYQKFVLAWESLSLLERGLRIIYKEFGSLDCS</sequence>
<dbReference type="AlphaFoldDB" id="G7KNE8"/>
<dbReference type="EMBL" id="CM001222">
    <property type="protein sequence ID" value="AES75891.1"/>
    <property type="molecule type" value="Genomic_DNA"/>
</dbReference>
<protein>
    <submittedName>
        <fullName evidence="1 2">Uncharacterized protein</fullName>
    </submittedName>
</protein>
<dbReference type="Proteomes" id="UP000002051">
    <property type="component" value="Chromosome 6"/>
</dbReference>
<keyword evidence="3" id="KW-1185">Reference proteome</keyword>
<dbReference type="EnsemblPlants" id="AES75891">
    <property type="protein sequence ID" value="AES75891"/>
    <property type="gene ID" value="MTR_6g061020"/>
</dbReference>
<evidence type="ECO:0000313" key="1">
    <source>
        <dbReference type="EMBL" id="AES75891.1"/>
    </source>
</evidence>
<dbReference type="HOGENOM" id="CLU_3017311_0_0_1"/>
<evidence type="ECO:0000313" key="3">
    <source>
        <dbReference type="Proteomes" id="UP000002051"/>
    </source>
</evidence>
<reference evidence="2" key="3">
    <citation type="submission" date="2015-04" db="UniProtKB">
        <authorList>
            <consortium name="EnsemblPlants"/>
        </authorList>
    </citation>
    <scope>IDENTIFICATION</scope>
    <source>
        <strain evidence="2">cv. Jemalong A17</strain>
    </source>
</reference>
<name>G7KNE8_MEDTR</name>
<proteinExistence type="predicted"/>
<organism evidence="1 3">
    <name type="scientific">Medicago truncatula</name>
    <name type="common">Barrel medic</name>
    <name type="synonym">Medicago tribuloides</name>
    <dbReference type="NCBI Taxonomy" id="3880"/>
    <lineage>
        <taxon>Eukaryota</taxon>
        <taxon>Viridiplantae</taxon>
        <taxon>Streptophyta</taxon>
        <taxon>Embryophyta</taxon>
        <taxon>Tracheophyta</taxon>
        <taxon>Spermatophyta</taxon>
        <taxon>Magnoliopsida</taxon>
        <taxon>eudicotyledons</taxon>
        <taxon>Gunneridae</taxon>
        <taxon>Pentapetalae</taxon>
        <taxon>rosids</taxon>
        <taxon>fabids</taxon>
        <taxon>Fabales</taxon>
        <taxon>Fabaceae</taxon>
        <taxon>Papilionoideae</taxon>
        <taxon>50 kb inversion clade</taxon>
        <taxon>NPAAA clade</taxon>
        <taxon>Hologalegina</taxon>
        <taxon>IRL clade</taxon>
        <taxon>Trifolieae</taxon>
        <taxon>Medicago</taxon>
    </lineage>
</organism>
<accession>G7KNE8</accession>
<gene>
    <name evidence="1" type="ordered locus">MTR_6g061020</name>
</gene>